<proteinExistence type="predicted"/>
<dbReference type="EMBL" id="JAGPXD010000003">
    <property type="protein sequence ID" value="KAH7362596.1"/>
    <property type="molecule type" value="Genomic_DNA"/>
</dbReference>
<dbReference type="AlphaFoldDB" id="A0A8K0TJF4"/>
<protein>
    <submittedName>
        <fullName evidence="2">Uncharacterized protein</fullName>
    </submittedName>
</protein>
<feature type="region of interest" description="Disordered" evidence="1">
    <location>
        <begin position="1"/>
        <end position="117"/>
    </location>
</feature>
<evidence type="ECO:0000313" key="3">
    <source>
        <dbReference type="Proteomes" id="UP000813385"/>
    </source>
</evidence>
<accession>A0A8K0TJF4</accession>
<reference evidence="2" key="1">
    <citation type="journal article" date="2021" name="Nat. Commun.">
        <title>Genetic determinants of endophytism in the Arabidopsis root mycobiome.</title>
        <authorList>
            <person name="Mesny F."/>
            <person name="Miyauchi S."/>
            <person name="Thiergart T."/>
            <person name="Pickel B."/>
            <person name="Atanasova L."/>
            <person name="Karlsson M."/>
            <person name="Huettel B."/>
            <person name="Barry K.W."/>
            <person name="Haridas S."/>
            <person name="Chen C."/>
            <person name="Bauer D."/>
            <person name="Andreopoulos W."/>
            <person name="Pangilinan J."/>
            <person name="LaButti K."/>
            <person name="Riley R."/>
            <person name="Lipzen A."/>
            <person name="Clum A."/>
            <person name="Drula E."/>
            <person name="Henrissat B."/>
            <person name="Kohler A."/>
            <person name="Grigoriev I.V."/>
            <person name="Martin F.M."/>
            <person name="Hacquard S."/>
        </authorList>
    </citation>
    <scope>NUCLEOTIDE SEQUENCE</scope>
    <source>
        <strain evidence="2">MPI-CAGE-AT-0016</strain>
    </source>
</reference>
<dbReference type="Proteomes" id="UP000813385">
    <property type="component" value="Unassembled WGS sequence"/>
</dbReference>
<feature type="compositionally biased region" description="Polar residues" evidence="1">
    <location>
        <begin position="19"/>
        <end position="42"/>
    </location>
</feature>
<name>A0A8K0TJF4_9PEZI</name>
<gene>
    <name evidence="2" type="ORF">B0T11DRAFT_318248</name>
</gene>
<evidence type="ECO:0000256" key="1">
    <source>
        <dbReference type="SAM" id="MobiDB-lite"/>
    </source>
</evidence>
<keyword evidence="3" id="KW-1185">Reference proteome</keyword>
<evidence type="ECO:0000313" key="2">
    <source>
        <dbReference type="EMBL" id="KAH7362596.1"/>
    </source>
</evidence>
<dbReference type="OrthoDB" id="4152607at2759"/>
<organism evidence="2 3">
    <name type="scientific">Plectosphaerella cucumerina</name>
    <dbReference type="NCBI Taxonomy" id="40658"/>
    <lineage>
        <taxon>Eukaryota</taxon>
        <taxon>Fungi</taxon>
        <taxon>Dikarya</taxon>
        <taxon>Ascomycota</taxon>
        <taxon>Pezizomycotina</taxon>
        <taxon>Sordariomycetes</taxon>
        <taxon>Hypocreomycetidae</taxon>
        <taxon>Glomerellales</taxon>
        <taxon>Plectosphaerellaceae</taxon>
        <taxon>Plectosphaerella</taxon>
    </lineage>
</organism>
<comment type="caution">
    <text evidence="2">The sequence shown here is derived from an EMBL/GenBank/DDBJ whole genome shotgun (WGS) entry which is preliminary data.</text>
</comment>
<sequence>MEEPSGRIKQRPGAREQGSDSPSTSNGARTSSSTGIPSSTKASKGAREFKGTKAPNTAKASKGNAPRQVGNSQGASQRPEGANPKNRPKRRGKAAPASKQASDKQLESQPSEGSHVSCLADTPVKAAHGFATEPAILEGQVDSSQAPLQTPEPITEWADETVNDLAEHATPVETLPNTPLVPEIIRRTPSTLGGTTPAISEQAGIDPCSGPGLAAALTAQTTSGLLKAFGDINLAAGSITRLDDELRNATVSDRPMNSEFLAQLHAHARTLGKLSRNLALLAETSVIGRLSEMAGPPQSHIYGLLGSLRDALGDIVRKVDADNTDPKQLLWRTAEECLRQATEPSGTVHIETALTVEETHSISAMYRADRGLPADEDSSMSSKVPSGPKQLSESWVAFWTQVLDKCPGGPTLFNPANFGPSGSNMAYMFPVSTDVPRYLYRVVQSSRYYGESLDLAASNMWLSSGDQPGLAAPDLLSLDPEVAAKKLIHHLSSWHTSDDDNLVSWSSSLEHALQSAICRFDFSGFGYNIFVCAVDTTRFPMRQFARDRWLLRVYRDTEAARGLGRLYDALLDDQSVYNGEFFSQGMVNLKGRSSTCNLLELESAGIQGLYPELYINSGDLLRHACDYRVAELRRQWSARCKSTLEDIERAVSVAEKFGAPIDSMEVAIQLLAFKNRRIFKRSRPNDSVEKISAGDPVELRRYQEWTSMIRSGARQQGARAALEKFFWLVPQSLKNRYRPTSESTADA</sequence>